<dbReference type="Pfam" id="PF00072">
    <property type="entry name" value="Response_reg"/>
    <property type="match status" value="1"/>
</dbReference>
<keyword evidence="5" id="KW-0808">Transferase</keyword>
<keyword evidence="4 12" id="KW-0597">Phosphoprotein</keyword>
<evidence type="ECO:0000313" key="16">
    <source>
        <dbReference type="EMBL" id="SSA50242.1"/>
    </source>
</evidence>
<keyword evidence="8" id="KW-0418">Kinase</keyword>
<keyword evidence="6" id="KW-0812">Transmembrane</keyword>
<dbReference type="InterPro" id="IPR036890">
    <property type="entry name" value="HATPase_C_sf"/>
</dbReference>
<sequence length="679" mass="72585">MDGAAPEDRYFSEKRRRLAAERTLERTRGELARAYRALVANADRLSLRYLSEREANLRLTDRQRAILQQRKDAADKADRARRRLWHALEAMRDGFALFDSQARLVAANSVYLGLFDAAAEIGPGASAEDLFRTAAEEGAFEVDQDPDDWVAAQLARWEDHPIETQVLRTYDGRTIRFQDHRAQDGDLVSLAIDLTEEQARQDSLAAARDAAEQAARAKQAFLARMSHEMRTPMNGVLGLAEMLAERDLDPESQTYVRTIRDSAEALLTIVGDTLDVARLEEGRIDLREAVFDLEALLIDCIRLGVSARGGKGVQVVLDYPLVAPVRVMGDAGRLRQIVMNLLGNATKFTRDGYVLVRAALSQDSLGVKLVLDVADTGPGIRADQRETIFEAFAQVDEGRPQAEGTGLGLTISRGLAERMGGSLVAAEPDPALGGSLFRLTLPLGAAQDWPAPPPLPVISVAAGTGMHGDVLAARLAAAGAQVTRGGAGSIAVLPFVPGAAPELTEDRPTVVLGPLSRIPDAVRARAAALLDQPASSAELLAALRAAGAGGAAARLTRVLIADDNATNRFLLERMLGAREFVLDVVEDGAAAVAAYRAERPDLILMDISMPGMDGFQALAAIEALEAARGGTPTPAIALTAHTGPEMEERLAQAGFAAYQEKPIRQAALIGAMTDALSAG</sequence>
<dbReference type="Gene3D" id="3.30.565.10">
    <property type="entry name" value="Histidine kinase-like ATPase, C-terminal domain"/>
    <property type="match status" value="1"/>
</dbReference>
<dbReference type="OrthoDB" id="9801651at2"/>
<evidence type="ECO:0000313" key="17">
    <source>
        <dbReference type="Proteomes" id="UP000245839"/>
    </source>
</evidence>
<evidence type="ECO:0000256" key="1">
    <source>
        <dbReference type="ARBA" id="ARBA00000085"/>
    </source>
</evidence>
<dbReference type="SUPFAM" id="SSF47384">
    <property type="entry name" value="Homodimeric domain of signal transducing histidine kinase"/>
    <property type="match status" value="1"/>
</dbReference>
<dbReference type="SUPFAM" id="SSF52172">
    <property type="entry name" value="CheY-like"/>
    <property type="match status" value="1"/>
</dbReference>
<keyword evidence="11" id="KW-0472">Membrane</keyword>
<dbReference type="CDD" id="cd00082">
    <property type="entry name" value="HisKA"/>
    <property type="match status" value="1"/>
</dbReference>
<dbReference type="SMART" id="SM00388">
    <property type="entry name" value="HisKA"/>
    <property type="match status" value="1"/>
</dbReference>
<evidence type="ECO:0000256" key="6">
    <source>
        <dbReference type="ARBA" id="ARBA00022692"/>
    </source>
</evidence>
<dbReference type="Pfam" id="PF00512">
    <property type="entry name" value="HisKA"/>
    <property type="match status" value="1"/>
</dbReference>
<dbReference type="InterPro" id="IPR005467">
    <property type="entry name" value="His_kinase_dom"/>
</dbReference>
<dbReference type="PANTHER" id="PTHR43047">
    <property type="entry name" value="TWO-COMPONENT HISTIDINE PROTEIN KINASE"/>
    <property type="match status" value="1"/>
</dbReference>
<reference evidence="16 18" key="1">
    <citation type="submission" date="2016-10" db="EMBL/GenBank/DDBJ databases">
        <authorList>
            <person name="Cai Z."/>
        </authorList>
    </citation>
    <scope>NUCLEOTIDE SEQUENCE [LARGE SCALE GENOMIC DNA]</scope>
    <source>
        <strain evidence="16 18">DSM 25227</strain>
    </source>
</reference>
<dbReference type="AlphaFoldDB" id="A0A2Y9C2S9"/>
<protein>
    <recommendedName>
        <fullName evidence="3">histidine kinase</fullName>
        <ecNumber evidence="3">2.7.13.3</ecNumber>
    </recommendedName>
</protein>
<dbReference type="SMART" id="SM00387">
    <property type="entry name" value="HATPase_c"/>
    <property type="match status" value="1"/>
</dbReference>
<evidence type="ECO:0000256" key="9">
    <source>
        <dbReference type="ARBA" id="ARBA00022840"/>
    </source>
</evidence>
<evidence type="ECO:0000256" key="4">
    <source>
        <dbReference type="ARBA" id="ARBA00022553"/>
    </source>
</evidence>
<dbReference type="PROSITE" id="PS50110">
    <property type="entry name" value="RESPONSE_REGULATORY"/>
    <property type="match status" value="1"/>
</dbReference>
<dbReference type="Gene3D" id="3.30.450.20">
    <property type="entry name" value="PAS domain"/>
    <property type="match status" value="1"/>
</dbReference>
<dbReference type="InterPro" id="IPR001789">
    <property type="entry name" value="Sig_transdc_resp-reg_receiver"/>
</dbReference>
<comment type="catalytic activity">
    <reaction evidence="1">
        <text>ATP + protein L-histidine = ADP + protein N-phospho-L-histidine.</text>
        <dbReference type="EC" id="2.7.13.3"/>
    </reaction>
</comment>
<keyword evidence="10" id="KW-1133">Transmembrane helix</keyword>
<dbReference type="EMBL" id="QGDJ01000012">
    <property type="protein sequence ID" value="PWJ14485.1"/>
    <property type="molecule type" value="Genomic_DNA"/>
</dbReference>
<evidence type="ECO:0000256" key="2">
    <source>
        <dbReference type="ARBA" id="ARBA00004370"/>
    </source>
</evidence>
<reference evidence="15 17" key="2">
    <citation type="submission" date="2018-03" db="EMBL/GenBank/DDBJ databases">
        <title>Genomic Encyclopedia of Archaeal and Bacterial Type Strains, Phase II (KMG-II): from individual species to whole genera.</title>
        <authorList>
            <person name="Goeker M."/>
        </authorList>
    </citation>
    <scope>NUCLEOTIDE SEQUENCE [LARGE SCALE GENOMIC DNA]</scope>
    <source>
        <strain evidence="15 17">DSM 25227</strain>
    </source>
</reference>
<proteinExistence type="predicted"/>
<dbReference type="CDD" id="cd17546">
    <property type="entry name" value="REC_hyHK_CKI1_RcsC-like"/>
    <property type="match status" value="1"/>
</dbReference>
<gene>
    <name evidence="15" type="ORF">BCF38_112108</name>
    <name evidence="16" type="ORF">SAMN05421539_112108</name>
</gene>
<evidence type="ECO:0000256" key="5">
    <source>
        <dbReference type="ARBA" id="ARBA00022679"/>
    </source>
</evidence>
<feature type="domain" description="Histidine kinase" evidence="13">
    <location>
        <begin position="224"/>
        <end position="445"/>
    </location>
</feature>
<dbReference type="Pfam" id="PF12860">
    <property type="entry name" value="PAS_7"/>
    <property type="match status" value="1"/>
</dbReference>
<evidence type="ECO:0000256" key="10">
    <source>
        <dbReference type="ARBA" id="ARBA00022989"/>
    </source>
</evidence>
<organism evidence="16 18">
    <name type="scientific">Jannaschia seohaensis</name>
    <dbReference type="NCBI Taxonomy" id="475081"/>
    <lineage>
        <taxon>Bacteria</taxon>
        <taxon>Pseudomonadati</taxon>
        <taxon>Pseudomonadota</taxon>
        <taxon>Alphaproteobacteria</taxon>
        <taxon>Rhodobacterales</taxon>
        <taxon>Roseobacteraceae</taxon>
        <taxon>Jannaschia</taxon>
    </lineage>
</organism>
<dbReference type="SMART" id="SM00448">
    <property type="entry name" value="REC"/>
    <property type="match status" value="1"/>
</dbReference>
<keyword evidence="7" id="KW-0547">Nucleotide-binding</keyword>
<dbReference type="RefSeq" id="WP_109565807.1">
    <property type="nucleotide sequence ID" value="NZ_QGDJ01000012.1"/>
</dbReference>
<evidence type="ECO:0000259" key="13">
    <source>
        <dbReference type="PROSITE" id="PS50109"/>
    </source>
</evidence>
<dbReference type="Proteomes" id="UP000251571">
    <property type="component" value="Unassembled WGS sequence"/>
</dbReference>
<dbReference type="EC" id="2.7.13.3" evidence="3"/>
<dbReference type="InterPro" id="IPR003661">
    <property type="entry name" value="HisK_dim/P_dom"/>
</dbReference>
<evidence type="ECO:0000259" key="14">
    <source>
        <dbReference type="PROSITE" id="PS50110"/>
    </source>
</evidence>
<feature type="modified residue" description="4-aspartylphosphate" evidence="12">
    <location>
        <position position="606"/>
    </location>
</feature>
<evidence type="ECO:0000256" key="8">
    <source>
        <dbReference type="ARBA" id="ARBA00022777"/>
    </source>
</evidence>
<accession>A0A2Y9C2S9</accession>
<evidence type="ECO:0000313" key="18">
    <source>
        <dbReference type="Proteomes" id="UP000251571"/>
    </source>
</evidence>
<evidence type="ECO:0000256" key="7">
    <source>
        <dbReference type="ARBA" id="ARBA00022741"/>
    </source>
</evidence>
<dbReference type="InterPro" id="IPR004358">
    <property type="entry name" value="Sig_transdc_His_kin-like_C"/>
</dbReference>
<dbReference type="GO" id="GO:0000155">
    <property type="term" value="F:phosphorelay sensor kinase activity"/>
    <property type="evidence" value="ECO:0007669"/>
    <property type="project" value="InterPro"/>
</dbReference>
<keyword evidence="9" id="KW-0067">ATP-binding</keyword>
<dbReference type="PRINTS" id="PR00344">
    <property type="entry name" value="BCTRLSENSOR"/>
</dbReference>
<evidence type="ECO:0000313" key="15">
    <source>
        <dbReference type="EMBL" id="PWJ14485.1"/>
    </source>
</evidence>
<evidence type="ECO:0000256" key="11">
    <source>
        <dbReference type="ARBA" id="ARBA00023136"/>
    </source>
</evidence>
<dbReference type="FunFam" id="1.10.287.130:FF:000004">
    <property type="entry name" value="Ethylene receptor 1"/>
    <property type="match status" value="1"/>
</dbReference>
<dbReference type="SUPFAM" id="SSF55874">
    <property type="entry name" value="ATPase domain of HSP90 chaperone/DNA topoisomerase II/histidine kinase"/>
    <property type="match status" value="1"/>
</dbReference>
<dbReference type="GO" id="GO:0016020">
    <property type="term" value="C:membrane"/>
    <property type="evidence" value="ECO:0007669"/>
    <property type="project" value="UniProtKB-SubCell"/>
</dbReference>
<dbReference type="GO" id="GO:0005524">
    <property type="term" value="F:ATP binding"/>
    <property type="evidence" value="ECO:0007669"/>
    <property type="project" value="UniProtKB-KW"/>
</dbReference>
<dbReference type="InterPro" id="IPR011006">
    <property type="entry name" value="CheY-like_superfamily"/>
</dbReference>
<dbReference type="EMBL" id="UETC01000012">
    <property type="protein sequence ID" value="SSA50242.1"/>
    <property type="molecule type" value="Genomic_DNA"/>
</dbReference>
<evidence type="ECO:0000256" key="3">
    <source>
        <dbReference type="ARBA" id="ARBA00012438"/>
    </source>
</evidence>
<dbReference type="Gene3D" id="1.10.287.130">
    <property type="match status" value="1"/>
</dbReference>
<dbReference type="InterPro" id="IPR003594">
    <property type="entry name" value="HATPase_dom"/>
</dbReference>
<dbReference type="Gene3D" id="3.40.50.2300">
    <property type="match status" value="1"/>
</dbReference>
<dbReference type="InterPro" id="IPR036097">
    <property type="entry name" value="HisK_dim/P_sf"/>
</dbReference>
<name>A0A2Y9C2S9_9RHOB</name>
<dbReference type="PROSITE" id="PS50109">
    <property type="entry name" value="HIS_KIN"/>
    <property type="match status" value="1"/>
</dbReference>
<keyword evidence="17" id="KW-1185">Reference proteome</keyword>
<dbReference type="PANTHER" id="PTHR43047:SF64">
    <property type="entry name" value="HISTIDINE KINASE CONTAINING CHEY-HOMOLOGOUS RECEIVER DOMAIN AND PAS DOMAIN-RELATED"/>
    <property type="match status" value="1"/>
</dbReference>
<evidence type="ECO:0000256" key="12">
    <source>
        <dbReference type="PROSITE-ProRule" id="PRU00169"/>
    </source>
</evidence>
<feature type="domain" description="Response regulatory" evidence="14">
    <location>
        <begin position="557"/>
        <end position="676"/>
    </location>
</feature>
<dbReference type="Proteomes" id="UP000245839">
    <property type="component" value="Unassembled WGS sequence"/>
</dbReference>
<dbReference type="Pfam" id="PF02518">
    <property type="entry name" value="HATPase_c"/>
    <property type="match status" value="1"/>
</dbReference>
<comment type="subcellular location">
    <subcellularLocation>
        <location evidence="2">Membrane</location>
    </subcellularLocation>
</comment>